<accession>A0ABX8MVS0</accession>
<dbReference type="CDD" id="cd01335">
    <property type="entry name" value="Radical_SAM"/>
    <property type="match status" value="1"/>
</dbReference>
<evidence type="ECO:0000256" key="4">
    <source>
        <dbReference type="ARBA" id="ARBA00023004"/>
    </source>
</evidence>
<evidence type="ECO:0000256" key="2">
    <source>
        <dbReference type="ARBA" id="ARBA00022691"/>
    </source>
</evidence>
<keyword evidence="8" id="KW-1185">Reference proteome</keyword>
<dbReference type="InterPro" id="IPR007197">
    <property type="entry name" value="rSAM"/>
</dbReference>
<dbReference type="NCBIfam" id="TIGR04085">
    <property type="entry name" value="rSAM_more_4Fe4S"/>
    <property type="match status" value="1"/>
</dbReference>
<dbReference type="Pfam" id="PF04055">
    <property type="entry name" value="Radical_SAM"/>
    <property type="match status" value="1"/>
</dbReference>
<dbReference type="Proteomes" id="UP000693952">
    <property type="component" value="Chromosome"/>
</dbReference>
<evidence type="ECO:0000259" key="6">
    <source>
        <dbReference type="PROSITE" id="PS51918"/>
    </source>
</evidence>
<dbReference type="SUPFAM" id="SSF102114">
    <property type="entry name" value="Radical SAM enzymes"/>
    <property type="match status" value="1"/>
</dbReference>
<protein>
    <submittedName>
        <fullName evidence="7">Radical SAM protein</fullName>
    </submittedName>
</protein>
<evidence type="ECO:0000256" key="5">
    <source>
        <dbReference type="ARBA" id="ARBA00023014"/>
    </source>
</evidence>
<evidence type="ECO:0000256" key="3">
    <source>
        <dbReference type="ARBA" id="ARBA00022723"/>
    </source>
</evidence>
<dbReference type="PROSITE" id="PS51918">
    <property type="entry name" value="RADICAL_SAM"/>
    <property type="match status" value="1"/>
</dbReference>
<evidence type="ECO:0000313" key="8">
    <source>
        <dbReference type="Proteomes" id="UP000693952"/>
    </source>
</evidence>
<organism evidence="7 8">
    <name type="scientific">Pseudomonas sessilinigenes</name>
    <dbReference type="NCBI Taxonomy" id="658629"/>
    <lineage>
        <taxon>Bacteria</taxon>
        <taxon>Pseudomonadati</taxon>
        <taxon>Pseudomonadota</taxon>
        <taxon>Gammaproteobacteria</taxon>
        <taxon>Pseudomonadales</taxon>
        <taxon>Pseudomonadaceae</taxon>
        <taxon>Pseudomonas</taxon>
    </lineage>
</organism>
<dbReference type="SFLD" id="SFLDG01067">
    <property type="entry name" value="SPASM/twitch_domain_containing"/>
    <property type="match status" value="1"/>
</dbReference>
<feature type="domain" description="Radical SAM core" evidence="6">
    <location>
        <begin position="162"/>
        <end position="377"/>
    </location>
</feature>
<dbReference type="InterPro" id="IPR058240">
    <property type="entry name" value="rSAM_sf"/>
</dbReference>
<dbReference type="Gene3D" id="3.20.20.70">
    <property type="entry name" value="Aldolase class I"/>
    <property type="match status" value="1"/>
</dbReference>
<dbReference type="InterPro" id="IPR023885">
    <property type="entry name" value="4Fe4S-binding_SPASM_dom"/>
</dbReference>
<dbReference type="SFLD" id="SFLDG01386">
    <property type="entry name" value="main_SPASM_domain-containing"/>
    <property type="match status" value="1"/>
</dbReference>
<evidence type="ECO:0000313" key="7">
    <source>
        <dbReference type="EMBL" id="QXH43334.1"/>
    </source>
</evidence>
<keyword evidence="5" id="KW-0411">Iron-sulfur</keyword>
<dbReference type="SFLD" id="SFLDS00029">
    <property type="entry name" value="Radical_SAM"/>
    <property type="match status" value="1"/>
</dbReference>
<reference evidence="7" key="1">
    <citation type="submission" date="2021-06" db="EMBL/GenBank/DDBJ databases">
        <title>Updating the genus Pseudomonas: Description of 43 new species and partition of the Pseudomonas putida group.</title>
        <authorList>
            <person name="Girard L."/>
            <person name="Lood C."/>
            <person name="Vandamme P."/>
            <person name="Rokni-Zadeh H."/>
            <person name="van Noort V."/>
            <person name="Hofte M."/>
            <person name="Lavigne R."/>
            <person name="De Mot R."/>
        </authorList>
    </citation>
    <scope>NUCLEOTIDE SEQUENCE</scope>
    <source>
        <strain evidence="7">CMR12a</strain>
    </source>
</reference>
<sequence>MDHQISIKLIPHILIEEPRISQGFALMNVFRVPLDGDLSSSIVIGKKALDDATNFSIVEPVPKVLEAPPAESLDNLYRISKTTAIPLQGPFSRRKIDGSHLWIDIENGRLVVLSDCQDEMMSNLCQGASPSSISDTYGLNSLIGLLAVAGFIRGIRGHVDKTIVDAKRFLRIHLTERCNLSCVHCYADSGPNVETNGELPPQRWIEILSEFAQLGGERVLFTGGEALAYSGCDQLLRHSKQLGLHVTLFTNGILVPKFKDAICESVDEVQVSIDGANPSSNDPIRGSGSFDKAVRAIDLLAELGVPVRVSTVAMKDNWDDIQRNYLTLVARWENLPVTFKINYGVMTHGRGEELKDELDINKTRPIIDSMMASIYPNDAARIVRSTSGCGYAEQIVVAPNGEIHPCHLLSGAIANLGQDTMGQVLNTLKKVQTEYSVDESVGCKSCDIRHLCGGTCRVENAKRTNNLRVTYCDAEEKLRKLVALKRTFT</sequence>
<proteinExistence type="predicted"/>
<name>A0ABX8MVS0_9PSED</name>
<keyword evidence="2" id="KW-0949">S-adenosyl-L-methionine</keyword>
<dbReference type="PANTHER" id="PTHR11228">
    <property type="entry name" value="RADICAL SAM DOMAIN PROTEIN"/>
    <property type="match status" value="1"/>
</dbReference>
<gene>
    <name evidence="7" type="ORF">KSS89_14285</name>
</gene>
<dbReference type="PANTHER" id="PTHR11228:SF7">
    <property type="entry name" value="PQQA PEPTIDE CYCLASE"/>
    <property type="match status" value="1"/>
</dbReference>
<dbReference type="RefSeq" id="WP_124346645.1">
    <property type="nucleotide sequence ID" value="NZ_CP027706.1"/>
</dbReference>
<dbReference type="EMBL" id="CP077074">
    <property type="protein sequence ID" value="QXH43334.1"/>
    <property type="molecule type" value="Genomic_DNA"/>
</dbReference>
<keyword evidence="4" id="KW-0408">Iron</keyword>
<dbReference type="InterPro" id="IPR050377">
    <property type="entry name" value="Radical_SAM_PqqE_MftC-like"/>
</dbReference>
<keyword evidence="3" id="KW-0479">Metal-binding</keyword>
<dbReference type="InterPro" id="IPR013785">
    <property type="entry name" value="Aldolase_TIM"/>
</dbReference>
<comment type="cofactor">
    <cofactor evidence="1">
        <name>[4Fe-4S] cluster</name>
        <dbReference type="ChEBI" id="CHEBI:49883"/>
    </cofactor>
</comment>
<evidence type="ECO:0000256" key="1">
    <source>
        <dbReference type="ARBA" id="ARBA00001966"/>
    </source>
</evidence>